<dbReference type="AlphaFoldDB" id="A0A364XUY8"/>
<dbReference type="FunFam" id="2.70.70.10:FF:000006">
    <property type="entry name" value="M23 family peptidase"/>
    <property type="match status" value="1"/>
</dbReference>
<evidence type="ECO:0000259" key="2">
    <source>
        <dbReference type="Pfam" id="PF01551"/>
    </source>
</evidence>
<proteinExistence type="predicted"/>
<keyword evidence="1" id="KW-0472">Membrane</keyword>
<name>A0A364XUY8_9BACT</name>
<sequence length="321" mass="37129">MARTKYIYNPETCRYETYYVRGKTLRKRVLIFISTALGLAIATCSFYVKKVGSFDEMRLTQKNILLKTEWHLLEDQIAKSNQHLQELIEKDDHNYRIILDSHPLTPEIREAGIGGSEKFDTKILKHYPYLLSGYTRAEKLKHQLDVEVQSFEELSKMMEERVEMWASRPAIQPISNKQLDNLHLTYGSRFHPILKIYREHKGLDFTAEKGTPVYATGDGEIAMAYFSDSYGNVIYLNHSYGYETRYAHLSAFAVKPGDKVKRGQVIGYVGNSGTSVSAHLHYEVLYKGQHANPINFFQRDLNNKEYEKLIEIGSQQDRPLD</sequence>
<dbReference type="Gene3D" id="2.70.70.10">
    <property type="entry name" value="Glucose Permease (Domain IIA)"/>
    <property type="match status" value="1"/>
</dbReference>
<dbReference type="InterPro" id="IPR016047">
    <property type="entry name" value="M23ase_b-sheet_dom"/>
</dbReference>
<dbReference type="EMBL" id="QMFY01000024">
    <property type="protein sequence ID" value="RAV97941.1"/>
    <property type="molecule type" value="Genomic_DNA"/>
</dbReference>
<dbReference type="InterPro" id="IPR011055">
    <property type="entry name" value="Dup_hybrid_motif"/>
</dbReference>
<keyword evidence="1" id="KW-1133">Transmembrane helix</keyword>
<organism evidence="3 4">
    <name type="scientific">Pseudochryseolinea flava</name>
    <dbReference type="NCBI Taxonomy" id="2059302"/>
    <lineage>
        <taxon>Bacteria</taxon>
        <taxon>Pseudomonadati</taxon>
        <taxon>Bacteroidota</taxon>
        <taxon>Cytophagia</taxon>
        <taxon>Cytophagales</taxon>
        <taxon>Fulvivirgaceae</taxon>
        <taxon>Pseudochryseolinea</taxon>
    </lineage>
</organism>
<evidence type="ECO:0000313" key="3">
    <source>
        <dbReference type="EMBL" id="RAV97941.1"/>
    </source>
</evidence>
<dbReference type="CDD" id="cd12797">
    <property type="entry name" value="M23_peptidase"/>
    <property type="match status" value="1"/>
</dbReference>
<dbReference type="RefSeq" id="WP_112749887.1">
    <property type="nucleotide sequence ID" value="NZ_QMFY01000024.1"/>
</dbReference>
<keyword evidence="4" id="KW-1185">Reference proteome</keyword>
<dbReference type="OrthoDB" id="9810477at2"/>
<comment type="caution">
    <text evidence="3">The sequence shown here is derived from an EMBL/GenBank/DDBJ whole genome shotgun (WGS) entry which is preliminary data.</text>
</comment>
<feature type="domain" description="M23ase beta-sheet core" evidence="2">
    <location>
        <begin position="199"/>
        <end position="293"/>
    </location>
</feature>
<dbReference type="PANTHER" id="PTHR21666">
    <property type="entry name" value="PEPTIDASE-RELATED"/>
    <property type="match status" value="1"/>
</dbReference>
<evidence type="ECO:0000313" key="4">
    <source>
        <dbReference type="Proteomes" id="UP000251889"/>
    </source>
</evidence>
<keyword evidence="1" id="KW-0812">Transmembrane</keyword>
<accession>A0A364XUY8</accession>
<dbReference type="PANTHER" id="PTHR21666:SF286">
    <property type="entry name" value="LIPOPROTEIN NLPD"/>
    <property type="match status" value="1"/>
</dbReference>
<protein>
    <submittedName>
        <fullName evidence="3">M23 family peptidase</fullName>
    </submittedName>
</protein>
<dbReference type="GO" id="GO:0004222">
    <property type="term" value="F:metalloendopeptidase activity"/>
    <property type="evidence" value="ECO:0007669"/>
    <property type="project" value="TreeGrafter"/>
</dbReference>
<dbReference type="Pfam" id="PF01551">
    <property type="entry name" value="Peptidase_M23"/>
    <property type="match status" value="1"/>
</dbReference>
<feature type="transmembrane region" description="Helical" evidence="1">
    <location>
        <begin position="29"/>
        <end position="48"/>
    </location>
</feature>
<gene>
    <name evidence="3" type="ORF">DQQ10_26075</name>
</gene>
<reference evidence="3 4" key="1">
    <citation type="submission" date="2018-06" db="EMBL/GenBank/DDBJ databases">
        <title>Chryseolinea flavus sp. nov., a member of the phylum Bacteroidetes isolated from soil.</title>
        <authorList>
            <person name="Li Y."/>
            <person name="Wang J."/>
        </authorList>
    </citation>
    <scope>NUCLEOTIDE SEQUENCE [LARGE SCALE GENOMIC DNA]</scope>
    <source>
        <strain evidence="3 4">SDU1-6</strain>
    </source>
</reference>
<dbReference type="SUPFAM" id="SSF51261">
    <property type="entry name" value="Duplicated hybrid motif"/>
    <property type="match status" value="1"/>
</dbReference>
<dbReference type="Proteomes" id="UP000251889">
    <property type="component" value="Unassembled WGS sequence"/>
</dbReference>
<dbReference type="InterPro" id="IPR050570">
    <property type="entry name" value="Cell_wall_metabolism_enzyme"/>
</dbReference>
<evidence type="ECO:0000256" key="1">
    <source>
        <dbReference type="SAM" id="Phobius"/>
    </source>
</evidence>